<proteinExistence type="predicted"/>
<accession>A0A1F5GZ60</accession>
<dbReference type="PANTHER" id="PTHR30627:SF1">
    <property type="entry name" value="PEPTIDOGLYCAN D,D-TRANSPEPTIDASE FTSI"/>
    <property type="match status" value="1"/>
</dbReference>
<evidence type="ECO:0000256" key="2">
    <source>
        <dbReference type="ARBA" id="ARBA00023136"/>
    </source>
</evidence>
<evidence type="ECO:0000256" key="4">
    <source>
        <dbReference type="SAM" id="Phobius"/>
    </source>
</evidence>
<dbReference type="Proteomes" id="UP000176740">
    <property type="component" value="Unassembled WGS sequence"/>
</dbReference>
<comment type="subcellular location">
    <subcellularLocation>
        <location evidence="1">Membrane</location>
    </subcellularLocation>
</comment>
<feature type="coiled-coil region" evidence="3">
    <location>
        <begin position="100"/>
        <end position="127"/>
    </location>
</feature>
<evidence type="ECO:0000256" key="3">
    <source>
        <dbReference type="SAM" id="Coils"/>
    </source>
</evidence>
<evidence type="ECO:0000313" key="8">
    <source>
        <dbReference type="Proteomes" id="UP000176740"/>
    </source>
</evidence>
<keyword evidence="3" id="KW-0175">Coiled coil</keyword>
<protein>
    <recommendedName>
        <fullName evidence="9">Penicillin-binding protein transpeptidase domain-containing protein</fullName>
    </recommendedName>
</protein>
<gene>
    <name evidence="7" type="ORF">A3A49_02210</name>
</gene>
<dbReference type="SUPFAM" id="SSF56601">
    <property type="entry name" value="beta-lactamase/transpeptidase-like"/>
    <property type="match status" value="1"/>
</dbReference>
<dbReference type="Gene3D" id="3.90.1310.10">
    <property type="entry name" value="Penicillin-binding protein 2a (Domain 2)"/>
    <property type="match status" value="1"/>
</dbReference>
<dbReference type="GO" id="GO:0005886">
    <property type="term" value="C:plasma membrane"/>
    <property type="evidence" value="ECO:0007669"/>
    <property type="project" value="TreeGrafter"/>
</dbReference>
<dbReference type="AlphaFoldDB" id="A0A1F5GZ60"/>
<keyword evidence="4" id="KW-1133">Transmembrane helix</keyword>
<dbReference type="SUPFAM" id="SSF56519">
    <property type="entry name" value="Penicillin binding protein dimerisation domain"/>
    <property type="match status" value="1"/>
</dbReference>
<organism evidence="7 8">
    <name type="scientific">Candidatus Curtissbacteria bacterium RIFCSPLOWO2_01_FULL_38_11b</name>
    <dbReference type="NCBI Taxonomy" id="1797725"/>
    <lineage>
        <taxon>Bacteria</taxon>
        <taxon>Candidatus Curtissiibacteriota</taxon>
    </lineage>
</organism>
<reference evidence="7 8" key="1">
    <citation type="journal article" date="2016" name="Nat. Commun.">
        <title>Thousands of microbial genomes shed light on interconnected biogeochemical processes in an aquifer system.</title>
        <authorList>
            <person name="Anantharaman K."/>
            <person name="Brown C.T."/>
            <person name="Hug L.A."/>
            <person name="Sharon I."/>
            <person name="Castelle C.J."/>
            <person name="Probst A.J."/>
            <person name="Thomas B.C."/>
            <person name="Singh A."/>
            <person name="Wilkins M.J."/>
            <person name="Karaoz U."/>
            <person name="Brodie E.L."/>
            <person name="Williams K.H."/>
            <person name="Hubbard S.S."/>
            <person name="Banfield J.F."/>
        </authorList>
    </citation>
    <scope>NUCLEOTIDE SEQUENCE [LARGE SCALE GENOMIC DNA]</scope>
</reference>
<feature type="domain" description="Penicillin-binding protein dimerisation" evidence="6">
    <location>
        <begin position="43"/>
        <end position="213"/>
    </location>
</feature>
<sequence length="581" mass="64596">MDRDKFILILIYLAAALIIIRLFYWQFIAQVASNEINGIQEVKIPAPRGEIYAKDGFPLAANQQAYLIYTLPKEIKNQPEDIAKKLAPHLISEKYSTPGAQISDEEKKQKEEEIKQEESKILQKISQKNLSWVQLARKIKLEVKEKIEGLNINGVGFEEDQKRFYPEETMAASFLGFVGSDKFGESIGYFGLEGYYDGQLKGKSGRLKANKDPFGFPILVGKYRPIEPKKGSSLYLTIDRTIQFIVEKRLKGSVEKYSAKEGTVIVMDPKSGHILAMASYPTYNPSLYTEFDQSLFKNPAIADTYEPGSTFKLITMSAALDLGVVTPSTKCDVCSGPRQISGYKISTWNDKYYPDSTMTEVIEHSDNVGMTFVADKLGIDNLYGYITKFGFGDKTQIDLQEETEGTIRTHRDWKVIDLATASFGQGIAVTPIQMAQAVSTIANKGKQISPKIVEKIVTEGKETVVKPDNIKQVISPKTATQITEMMVRAVENGEARAFKPKGYRIAGKTGTAQIPVSGHYDPNKTITSFVGFAPADNPKFVMLVRFTEPTSSQFGSETAAPTFFAIAKEILNYLGIPPSEK</sequence>
<keyword evidence="2 4" id="KW-0472">Membrane</keyword>
<dbReference type="InterPro" id="IPR050515">
    <property type="entry name" value="Beta-lactam/transpept"/>
</dbReference>
<dbReference type="Pfam" id="PF00905">
    <property type="entry name" value="Transpeptidase"/>
    <property type="match status" value="1"/>
</dbReference>
<dbReference type="InterPro" id="IPR036138">
    <property type="entry name" value="PBP_dimer_sf"/>
</dbReference>
<dbReference type="STRING" id="1797725.A3A49_02210"/>
<comment type="caution">
    <text evidence="7">The sequence shown here is derived from an EMBL/GenBank/DDBJ whole genome shotgun (WGS) entry which is preliminary data.</text>
</comment>
<dbReference type="Gene3D" id="3.30.450.330">
    <property type="match status" value="1"/>
</dbReference>
<dbReference type="Gene3D" id="3.40.710.10">
    <property type="entry name" value="DD-peptidase/beta-lactamase superfamily"/>
    <property type="match status" value="1"/>
</dbReference>
<dbReference type="GO" id="GO:0071555">
    <property type="term" value="P:cell wall organization"/>
    <property type="evidence" value="ECO:0007669"/>
    <property type="project" value="TreeGrafter"/>
</dbReference>
<evidence type="ECO:0000259" key="5">
    <source>
        <dbReference type="Pfam" id="PF00905"/>
    </source>
</evidence>
<dbReference type="InterPro" id="IPR012338">
    <property type="entry name" value="Beta-lactam/transpept-like"/>
</dbReference>
<dbReference type="GO" id="GO:0008658">
    <property type="term" value="F:penicillin binding"/>
    <property type="evidence" value="ECO:0007669"/>
    <property type="project" value="InterPro"/>
</dbReference>
<dbReference type="PANTHER" id="PTHR30627">
    <property type="entry name" value="PEPTIDOGLYCAN D,D-TRANSPEPTIDASE"/>
    <property type="match status" value="1"/>
</dbReference>
<dbReference type="EMBL" id="MFBO01000036">
    <property type="protein sequence ID" value="OGD97176.1"/>
    <property type="molecule type" value="Genomic_DNA"/>
</dbReference>
<feature type="transmembrane region" description="Helical" evidence="4">
    <location>
        <begin position="7"/>
        <end position="27"/>
    </location>
</feature>
<evidence type="ECO:0000256" key="1">
    <source>
        <dbReference type="ARBA" id="ARBA00004370"/>
    </source>
</evidence>
<evidence type="ECO:0000313" key="7">
    <source>
        <dbReference type="EMBL" id="OGD97176.1"/>
    </source>
</evidence>
<evidence type="ECO:0008006" key="9">
    <source>
        <dbReference type="Google" id="ProtNLM"/>
    </source>
</evidence>
<evidence type="ECO:0000259" key="6">
    <source>
        <dbReference type="Pfam" id="PF03717"/>
    </source>
</evidence>
<name>A0A1F5GZ60_9BACT</name>
<dbReference type="Pfam" id="PF03717">
    <property type="entry name" value="PBP_dimer"/>
    <property type="match status" value="1"/>
</dbReference>
<feature type="domain" description="Penicillin-binding protein transpeptidase" evidence="5">
    <location>
        <begin position="262"/>
        <end position="566"/>
    </location>
</feature>
<dbReference type="InterPro" id="IPR005311">
    <property type="entry name" value="PBP_dimer"/>
</dbReference>
<dbReference type="InterPro" id="IPR001460">
    <property type="entry name" value="PCN-bd_Tpept"/>
</dbReference>
<keyword evidence="4" id="KW-0812">Transmembrane</keyword>